<dbReference type="GO" id="GO:0012505">
    <property type="term" value="C:endomembrane system"/>
    <property type="evidence" value="ECO:0000318"/>
    <property type="project" value="GO_Central"/>
</dbReference>
<dbReference type="GO" id="GO:0048278">
    <property type="term" value="P:vesicle docking"/>
    <property type="evidence" value="ECO:0000318"/>
    <property type="project" value="GO_Central"/>
</dbReference>
<sequence length="392" mass="42464">MPVALGSAASSSYRDRTLELHSIAERLRKSQAFSGSATNSQSSATNGSVDGSARLQGPQSSGSVQSEFNKRASRIGLSIHQTSQKLTKLTKLAKRTSMFDDPATEIQELTAVIRTDIKALNDAIIDLQVLCNSRNDGANRSRHSSEHSTTVVDNLKSRLMNTTKEFKDVLELRTTNLKVHENRRQLFTATPTKEQSNPFSRQRPLVTVNGTSTTSNAGAGPGPGTSASASGSPAPHPWANGGASSQTPLFSSRDPSVGMSSRTQLRRRGNPEGTSLQGQTLPPSQQQQQLQQQIVAPAQDSYMQSREEALRNVEATIIELSTIFTHLANMVAEQGTIAVRIDSNLDEASANVEGAQGALLKYLNQISSNRWLIMKIFMVLVIFLLIFVVFVA</sequence>
<evidence type="ECO:0000256" key="7">
    <source>
        <dbReference type="ARBA" id="ARBA00023054"/>
    </source>
</evidence>
<evidence type="ECO:0000256" key="2">
    <source>
        <dbReference type="ARBA" id="ARBA00009063"/>
    </source>
</evidence>
<feature type="region of interest" description="Disordered" evidence="9">
    <location>
        <begin position="183"/>
        <end position="296"/>
    </location>
</feature>
<evidence type="ECO:0000256" key="5">
    <source>
        <dbReference type="ARBA" id="ARBA00022927"/>
    </source>
</evidence>
<feature type="transmembrane region" description="Helical" evidence="10">
    <location>
        <begin position="371"/>
        <end position="391"/>
    </location>
</feature>
<dbReference type="InterPro" id="IPR021538">
    <property type="entry name" value="Syntaxin-5_N"/>
</dbReference>
<dbReference type="Pfam" id="PF05739">
    <property type="entry name" value="SNARE"/>
    <property type="match status" value="1"/>
</dbReference>
<proteinExistence type="inferred from homology"/>
<feature type="compositionally biased region" description="Polar residues" evidence="9">
    <location>
        <begin position="31"/>
        <end position="49"/>
    </location>
</feature>
<keyword evidence="5" id="KW-0653">Protein transport</keyword>
<dbReference type="AlphaFoldDB" id="A0A2R6X4M7"/>
<evidence type="ECO:0000256" key="4">
    <source>
        <dbReference type="ARBA" id="ARBA00022692"/>
    </source>
</evidence>
<evidence type="ECO:0000313" key="13">
    <source>
        <dbReference type="Proteomes" id="UP000244005"/>
    </source>
</evidence>
<dbReference type="GO" id="GO:0000149">
    <property type="term" value="F:SNARE binding"/>
    <property type="evidence" value="ECO:0000318"/>
    <property type="project" value="GO_Central"/>
</dbReference>
<keyword evidence="7" id="KW-0175">Coiled coil</keyword>
<organism evidence="12 13">
    <name type="scientific">Marchantia polymorpha</name>
    <name type="common">Common liverwort</name>
    <name type="synonym">Marchantia aquatica</name>
    <dbReference type="NCBI Taxonomy" id="3197"/>
    <lineage>
        <taxon>Eukaryota</taxon>
        <taxon>Viridiplantae</taxon>
        <taxon>Streptophyta</taxon>
        <taxon>Embryophyta</taxon>
        <taxon>Marchantiophyta</taxon>
        <taxon>Marchantiopsida</taxon>
        <taxon>Marchantiidae</taxon>
        <taxon>Marchantiales</taxon>
        <taxon>Marchantiaceae</taxon>
        <taxon>Marchantia</taxon>
    </lineage>
</organism>
<keyword evidence="6 10" id="KW-1133">Transmembrane helix</keyword>
<dbReference type="Pfam" id="PF11416">
    <property type="entry name" value="Syntaxin-5_N"/>
    <property type="match status" value="1"/>
</dbReference>
<evidence type="ECO:0000259" key="11">
    <source>
        <dbReference type="PROSITE" id="PS50192"/>
    </source>
</evidence>
<protein>
    <recommendedName>
        <fullName evidence="11">t-SNARE coiled-coil homology domain-containing protein</fullName>
    </recommendedName>
</protein>
<keyword evidence="4 10" id="KW-0812">Transmembrane</keyword>
<dbReference type="GO" id="GO:0006886">
    <property type="term" value="P:intracellular protein transport"/>
    <property type="evidence" value="ECO:0000318"/>
    <property type="project" value="GO_Central"/>
</dbReference>
<feature type="compositionally biased region" description="Low complexity" evidence="9">
    <location>
        <begin position="275"/>
        <end position="293"/>
    </location>
</feature>
<feature type="domain" description="T-SNARE coiled-coil homology" evidence="11">
    <location>
        <begin position="300"/>
        <end position="362"/>
    </location>
</feature>
<name>A0A2R6X4M7_MARPO</name>
<evidence type="ECO:0000256" key="6">
    <source>
        <dbReference type="ARBA" id="ARBA00022989"/>
    </source>
</evidence>
<comment type="subcellular location">
    <subcellularLocation>
        <location evidence="1">Membrane</location>
        <topology evidence="1">Single-pass type IV membrane protein</topology>
    </subcellularLocation>
</comment>
<evidence type="ECO:0000256" key="9">
    <source>
        <dbReference type="SAM" id="MobiDB-lite"/>
    </source>
</evidence>
<dbReference type="InterPro" id="IPR000727">
    <property type="entry name" value="T_SNARE_dom"/>
</dbReference>
<evidence type="ECO:0000313" key="12">
    <source>
        <dbReference type="EMBL" id="PTQ41055.1"/>
    </source>
</evidence>
<evidence type="ECO:0000256" key="10">
    <source>
        <dbReference type="SAM" id="Phobius"/>
    </source>
</evidence>
<gene>
    <name evidence="12" type="ORF">MARPO_0036s0047</name>
</gene>
<evidence type="ECO:0000256" key="3">
    <source>
        <dbReference type="ARBA" id="ARBA00022448"/>
    </source>
</evidence>
<accession>A0A2R6X4M7</accession>
<dbReference type="GO" id="GO:0006906">
    <property type="term" value="P:vesicle fusion"/>
    <property type="evidence" value="ECO:0000318"/>
    <property type="project" value="GO_Central"/>
</dbReference>
<dbReference type="PANTHER" id="PTHR19957">
    <property type="entry name" value="SYNTAXIN"/>
    <property type="match status" value="1"/>
</dbReference>
<keyword evidence="3" id="KW-0813">Transport</keyword>
<dbReference type="Gramene" id="Mp1g08030.1">
    <property type="protein sequence ID" value="Mp1g08030.1.cds"/>
    <property type="gene ID" value="Mp1g08030"/>
</dbReference>
<evidence type="ECO:0000256" key="1">
    <source>
        <dbReference type="ARBA" id="ARBA00004211"/>
    </source>
</evidence>
<dbReference type="PANTHER" id="PTHR19957:SF3">
    <property type="entry name" value="SYNTAXIN-5"/>
    <property type="match status" value="1"/>
</dbReference>
<dbReference type="Gene3D" id="1.20.58.70">
    <property type="match status" value="1"/>
</dbReference>
<reference evidence="13" key="1">
    <citation type="journal article" date="2017" name="Cell">
        <title>Insights into land plant evolution garnered from the Marchantia polymorpha genome.</title>
        <authorList>
            <person name="Bowman J.L."/>
            <person name="Kohchi T."/>
            <person name="Yamato K.T."/>
            <person name="Jenkins J."/>
            <person name="Shu S."/>
            <person name="Ishizaki K."/>
            <person name="Yamaoka S."/>
            <person name="Nishihama R."/>
            <person name="Nakamura Y."/>
            <person name="Berger F."/>
            <person name="Adam C."/>
            <person name="Aki S.S."/>
            <person name="Althoff F."/>
            <person name="Araki T."/>
            <person name="Arteaga-Vazquez M.A."/>
            <person name="Balasubrmanian S."/>
            <person name="Barry K."/>
            <person name="Bauer D."/>
            <person name="Boehm C.R."/>
            <person name="Briginshaw L."/>
            <person name="Caballero-Perez J."/>
            <person name="Catarino B."/>
            <person name="Chen F."/>
            <person name="Chiyoda S."/>
            <person name="Chovatia M."/>
            <person name="Davies K.M."/>
            <person name="Delmans M."/>
            <person name="Demura T."/>
            <person name="Dierschke T."/>
            <person name="Dolan L."/>
            <person name="Dorantes-Acosta A.E."/>
            <person name="Eklund D.M."/>
            <person name="Florent S.N."/>
            <person name="Flores-Sandoval E."/>
            <person name="Fujiyama A."/>
            <person name="Fukuzawa H."/>
            <person name="Galik B."/>
            <person name="Grimanelli D."/>
            <person name="Grimwood J."/>
            <person name="Grossniklaus U."/>
            <person name="Hamada T."/>
            <person name="Haseloff J."/>
            <person name="Hetherington A.J."/>
            <person name="Higo A."/>
            <person name="Hirakawa Y."/>
            <person name="Hundley H.N."/>
            <person name="Ikeda Y."/>
            <person name="Inoue K."/>
            <person name="Inoue S.I."/>
            <person name="Ishida S."/>
            <person name="Jia Q."/>
            <person name="Kakita M."/>
            <person name="Kanazawa T."/>
            <person name="Kawai Y."/>
            <person name="Kawashima T."/>
            <person name="Kennedy M."/>
            <person name="Kinose K."/>
            <person name="Kinoshita T."/>
            <person name="Kohara Y."/>
            <person name="Koide E."/>
            <person name="Komatsu K."/>
            <person name="Kopischke S."/>
            <person name="Kubo M."/>
            <person name="Kyozuka J."/>
            <person name="Lagercrantz U."/>
            <person name="Lin S.S."/>
            <person name="Lindquist E."/>
            <person name="Lipzen A.M."/>
            <person name="Lu C.W."/>
            <person name="De Luna E."/>
            <person name="Martienssen R.A."/>
            <person name="Minamino N."/>
            <person name="Mizutani M."/>
            <person name="Mizutani M."/>
            <person name="Mochizuki N."/>
            <person name="Monte I."/>
            <person name="Mosher R."/>
            <person name="Nagasaki H."/>
            <person name="Nakagami H."/>
            <person name="Naramoto S."/>
            <person name="Nishitani K."/>
            <person name="Ohtani M."/>
            <person name="Okamoto T."/>
            <person name="Okumura M."/>
            <person name="Phillips J."/>
            <person name="Pollak B."/>
            <person name="Reinders A."/>
            <person name="Rovekamp M."/>
            <person name="Sano R."/>
            <person name="Sawa S."/>
            <person name="Schmid M.W."/>
            <person name="Shirakawa M."/>
            <person name="Solano R."/>
            <person name="Spunde A."/>
            <person name="Suetsugu N."/>
            <person name="Sugano S."/>
            <person name="Sugiyama A."/>
            <person name="Sun R."/>
            <person name="Suzuki Y."/>
            <person name="Takenaka M."/>
            <person name="Takezawa D."/>
            <person name="Tomogane H."/>
            <person name="Tsuzuki M."/>
            <person name="Ueda T."/>
            <person name="Umeda M."/>
            <person name="Ward J.M."/>
            <person name="Watanabe Y."/>
            <person name="Yazaki K."/>
            <person name="Yokoyama R."/>
            <person name="Yoshitake Y."/>
            <person name="Yotsui I."/>
            <person name="Zachgo S."/>
            <person name="Schmutz J."/>
        </authorList>
    </citation>
    <scope>NUCLEOTIDE SEQUENCE [LARGE SCALE GENOMIC DNA]</scope>
    <source>
        <strain evidence="13">Tak-1</strain>
    </source>
</reference>
<dbReference type="InterPro" id="IPR010989">
    <property type="entry name" value="SNARE"/>
</dbReference>
<feature type="compositionally biased region" description="Polar residues" evidence="9">
    <location>
        <begin position="185"/>
        <end position="200"/>
    </location>
</feature>
<dbReference type="PROSITE" id="PS50192">
    <property type="entry name" value="T_SNARE"/>
    <property type="match status" value="1"/>
</dbReference>
<feature type="compositionally biased region" description="Low complexity" evidence="9">
    <location>
        <begin position="213"/>
        <end position="233"/>
    </location>
</feature>
<dbReference type="SUPFAM" id="SSF47661">
    <property type="entry name" value="t-snare proteins"/>
    <property type="match status" value="1"/>
</dbReference>
<dbReference type="GO" id="GO:0031201">
    <property type="term" value="C:SNARE complex"/>
    <property type="evidence" value="ECO:0000318"/>
    <property type="project" value="GO_Central"/>
</dbReference>
<dbReference type="GO" id="GO:0000139">
    <property type="term" value="C:Golgi membrane"/>
    <property type="evidence" value="ECO:0000318"/>
    <property type="project" value="GO_Central"/>
</dbReference>
<dbReference type="CDD" id="cd15844">
    <property type="entry name" value="SNARE_syntaxin5"/>
    <property type="match status" value="1"/>
</dbReference>
<dbReference type="SMART" id="SM00397">
    <property type="entry name" value="t_SNARE"/>
    <property type="match status" value="1"/>
</dbReference>
<dbReference type="Proteomes" id="UP000244005">
    <property type="component" value="Unassembled WGS sequence"/>
</dbReference>
<feature type="region of interest" description="Disordered" evidence="9">
    <location>
        <begin position="31"/>
        <end position="68"/>
    </location>
</feature>
<keyword evidence="8 10" id="KW-0472">Membrane</keyword>
<comment type="similarity">
    <text evidence="2">Belongs to the syntaxin family.</text>
</comment>
<dbReference type="EMBL" id="KZ772708">
    <property type="protein sequence ID" value="PTQ41055.1"/>
    <property type="molecule type" value="Genomic_DNA"/>
</dbReference>
<keyword evidence="13" id="KW-1185">Reference proteome</keyword>
<dbReference type="OrthoDB" id="421009at2759"/>
<dbReference type="InterPro" id="IPR045242">
    <property type="entry name" value="Syntaxin"/>
</dbReference>
<feature type="compositionally biased region" description="Polar residues" evidence="9">
    <location>
        <begin position="242"/>
        <end position="263"/>
    </location>
</feature>
<dbReference type="GO" id="GO:0006888">
    <property type="term" value="P:endoplasmic reticulum to Golgi vesicle-mediated transport"/>
    <property type="evidence" value="ECO:0000318"/>
    <property type="project" value="GO_Central"/>
</dbReference>
<feature type="compositionally biased region" description="Polar residues" evidence="9">
    <location>
        <begin position="57"/>
        <end position="67"/>
    </location>
</feature>
<evidence type="ECO:0000256" key="8">
    <source>
        <dbReference type="ARBA" id="ARBA00023136"/>
    </source>
</evidence>
<dbReference type="GO" id="GO:0005484">
    <property type="term" value="F:SNAP receptor activity"/>
    <property type="evidence" value="ECO:0000318"/>
    <property type="project" value="GO_Central"/>
</dbReference>